<gene>
    <name evidence="5" type="ORF">AVJ23_10425</name>
</gene>
<dbReference type="Proteomes" id="UP000054396">
    <property type="component" value="Unassembled WGS sequence"/>
</dbReference>
<sequence>MTDKPLMILDQHFRQLEELFRPETFDALSDICRIEGGRNWPMDPARVDDLIEEAAFHVAAFPRLSAAQIGRAGNLRAVMEVAGAINEGLAYDACFDKGIEVLSCAPGFRQSVAEMTLAMALAGGRGLVREHEAFRTGSEHWLDDRPETDFTLFGATVGYIGFGQIARECTRLMAPFAPEVLAFDPFLKDAGPGVALCDLETLVRRSRVVVMAAVPSEETRNLLNAELIAQLPKGALVVVISRAWCVDFPALVAAAEAGHITLATDVFPTEPLRLDDPLRRAPNVILSPHRAAAVPGGRQLIGDMILHDVQAILDGRPDRQMKPANRDQVASLVAAQKGIQS</sequence>
<evidence type="ECO:0000313" key="5">
    <source>
        <dbReference type="EMBL" id="KUF10844.1"/>
    </source>
</evidence>
<feature type="domain" description="D-isomer specific 2-hydroxyacid dehydrogenase NAD-binding" evidence="4">
    <location>
        <begin position="117"/>
        <end position="291"/>
    </location>
</feature>
<dbReference type="OrthoDB" id="9793626at2"/>
<dbReference type="STRING" id="1685382.AVJ23_10425"/>
<evidence type="ECO:0000259" key="4">
    <source>
        <dbReference type="Pfam" id="PF02826"/>
    </source>
</evidence>
<protein>
    <submittedName>
        <fullName evidence="5">Hydroxyacid dehydrogenase</fullName>
    </submittedName>
</protein>
<dbReference type="PANTHER" id="PTHR42789">
    <property type="entry name" value="D-ISOMER SPECIFIC 2-HYDROXYACID DEHYDROGENASE FAMILY PROTEIN (AFU_ORTHOLOGUE AFUA_6G10090)"/>
    <property type="match status" value="1"/>
</dbReference>
<keyword evidence="2" id="KW-0560">Oxidoreductase</keyword>
<evidence type="ECO:0000256" key="3">
    <source>
        <dbReference type="ARBA" id="ARBA00023027"/>
    </source>
</evidence>
<evidence type="ECO:0000313" key="6">
    <source>
        <dbReference type="Proteomes" id="UP000054396"/>
    </source>
</evidence>
<dbReference type="SUPFAM" id="SSF51735">
    <property type="entry name" value="NAD(P)-binding Rossmann-fold domains"/>
    <property type="match status" value="1"/>
</dbReference>
<keyword evidence="6" id="KW-1185">Reference proteome</keyword>
<dbReference type="GO" id="GO:0016491">
    <property type="term" value="F:oxidoreductase activity"/>
    <property type="evidence" value="ECO:0007669"/>
    <property type="project" value="UniProtKB-KW"/>
</dbReference>
<name>A0A0W7WJQ0_9RHOB</name>
<dbReference type="InterPro" id="IPR050857">
    <property type="entry name" value="D-2-hydroxyacid_DH"/>
</dbReference>
<dbReference type="InterPro" id="IPR006140">
    <property type="entry name" value="D-isomer_DH_NAD-bd"/>
</dbReference>
<dbReference type="SUPFAM" id="SSF52283">
    <property type="entry name" value="Formate/glycerate dehydrogenase catalytic domain-like"/>
    <property type="match status" value="1"/>
</dbReference>
<dbReference type="AlphaFoldDB" id="A0A0W7WJQ0"/>
<comment type="caution">
    <text evidence="5">The sequence shown here is derived from an EMBL/GenBank/DDBJ whole genome shotgun (WGS) entry which is preliminary data.</text>
</comment>
<organism evidence="5 6">
    <name type="scientific">Pseudoponticoccus marisrubri</name>
    <dbReference type="NCBI Taxonomy" id="1685382"/>
    <lineage>
        <taxon>Bacteria</taxon>
        <taxon>Pseudomonadati</taxon>
        <taxon>Pseudomonadota</taxon>
        <taxon>Alphaproteobacteria</taxon>
        <taxon>Rhodobacterales</taxon>
        <taxon>Roseobacteraceae</taxon>
        <taxon>Pseudoponticoccus</taxon>
    </lineage>
</organism>
<evidence type="ECO:0000256" key="1">
    <source>
        <dbReference type="ARBA" id="ARBA00005854"/>
    </source>
</evidence>
<dbReference type="PANTHER" id="PTHR42789:SF1">
    <property type="entry name" value="D-ISOMER SPECIFIC 2-HYDROXYACID DEHYDROGENASE FAMILY PROTEIN (AFU_ORTHOLOGUE AFUA_6G10090)"/>
    <property type="match status" value="1"/>
</dbReference>
<dbReference type="Gene3D" id="3.40.50.720">
    <property type="entry name" value="NAD(P)-binding Rossmann-like Domain"/>
    <property type="match status" value="2"/>
</dbReference>
<comment type="similarity">
    <text evidence="1">Belongs to the D-isomer specific 2-hydroxyacid dehydrogenase family.</text>
</comment>
<evidence type="ECO:0000256" key="2">
    <source>
        <dbReference type="ARBA" id="ARBA00023002"/>
    </source>
</evidence>
<dbReference type="InterPro" id="IPR036291">
    <property type="entry name" value="NAD(P)-bd_dom_sf"/>
</dbReference>
<dbReference type="EMBL" id="LPXO01000005">
    <property type="protein sequence ID" value="KUF10844.1"/>
    <property type="molecule type" value="Genomic_DNA"/>
</dbReference>
<proteinExistence type="inferred from homology"/>
<accession>A0A0W7WJQ0</accession>
<dbReference type="GO" id="GO:0051287">
    <property type="term" value="F:NAD binding"/>
    <property type="evidence" value="ECO:0007669"/>
    <property type="project" value="InterPro"/>
</dbReference>
<keyword evidence="3" id="KW-0520">NAD</keyword>
<dbReference type="Pfam" id="PF02826">
    <property type="entry name" value="2-Hacid_dh_C"/>
    <property type="match status" value="1"/>
</dbReference>
<reference evidence="5 6" key="1">
    <citation type="submission" date="2015-12" db="EMBL/GenBank/DDBJ databases">
        <authorList>
            <person name="Shamseldin A."/>
            <person name="Moawad H."/>
            <person name="Abd El-Rahim W.M."/>
            <person name="Sadowsky M.J."/>
        </authorList>
    </citation>
    <scope>NUCLEOTIDE SEQUENCE [LARGE SCALE GENOMIC DNA]</scope>
    <source>
        <strain evidence="5 6">SJ5A-1</strain>
    </source>
</reference>